<accession>A0A2M4CDU9</accession>
<dbReference type="EMBL" id="GGFJ01014298">
    <property type="protein sequence ID" value="MBW63439.1"/>
    <property type="molecule type" value="Transcribed_RNA"/>
</dbReference>
<evidence type="ECO:0000313" key="1">
    <source>
        <dbReference type="EMBL" id="MBW63439.1"/>
    </source>
</evidence>
<organism evidence="1">
    <name type="scientific">Anopheles marajoara</name>
    <dbReference type="NCBI Taxonomy" id="58244"/>
    <lineage>
        <taxon>Eukaryota</taxon>
        <taxon>Metazoa</taxon>
        <taxon>Ecdysozoa</taxon>
        <taxon>Arthropoda</taxon>
        <taxon>Hexapoda</taxon>
        <taxon>Insecta</taxon>
        <taxon>Pterygota</taxon>
        <taxon>Neoptera</taxon>
        <taxon>Endopterygota</taxon>
        <taxon>Diptera</taxon>
        <taxon>Nematocera</taxon>
        <taxon>Culicoidea</taxon>
        <taxon>Culicidae</taxon>
        <taxon>Anophelinae</taxon>
        <taxon>Anopheles</taxon>
    </lineage>
</organism>
<name>A0A2M4CDU9_9DIPT</name>
<proteinExistence type="predicted"/>
<dbReference type="AlphaFoldDB" id="A0A2M4CDU9"/>
<sequence length="72" mass="7852">MRAASSGCSPSIASASFSSAVSLAWMAAKSRSMPLRRRCNVITPVRSICRLSVSVRIRFLSSIHEIVSRHSM</sequence>
<reference evidence="1" key="1">
    <citation type="submission" date="2018-01" db="EMBL/GenBank/DDBJ databases">
        <title>An insight into the sialome of Amazonian anophelines.</title>
        <authorList>
            <person name="Ribeiro J.M."/>
            <person name="Scarpassa V."/>
            <person name="Calvo E."/>
        </authorList>
    </citation>
    <scope>NUCLEOTIDE SEQUENCE</scope>
    <source>
        <tissue evidence="1">Salivary glands</tissue>
    </source>
</reference>
<protein>
    <submittedName>
        <fullName evidence="1">Putative secreted protein</fullName>
    </submittedName>
</protein>